<dbReference type="GO" id="GO:0071555">
    <property type="term" value="P:cell wall organization"/>
    <property type="evidence" value="ECO:0007669"/>
    <property type="project" value="UniProtKB-KW"/>
</dbReference>
<dbReference type="EMBL" id="AP019368">
    <property type="protein sequence ID" value="BBH51652.1"/>
    <property type="molecule type" value="Genomic_DNA"/>
</dbReference>
<evidence type="ECO:0000256" key="11">
    <source>
        <dbReference type="ARBA" id="ARBA00023316"/>
    </source>
</evidence>
<keyword evidence="16" id="KW-1185">Reference proteome</keyword>
<gene>
    <name evidence="12" type="primary">mraY</name>
    <name evidence="15" type="ORF">JCM31447_00690</name>
</gene>
<dbReference type="PROSITE" id="PS01347">
    <property type="entry name" value="MRAY_1"/>
    <property type="match status" value="1"/>
</dbReference>
<keyword evidence="4 12" id="KW-0808">Transferase</keyword>
<evidence type="ECO:0000256" key="3">
    <source>
        <dbReference type="ARBA" id="ARBA00022618"/>
    </source>
</evidence>
<dbReference type="PROSITE" id="PS01348">
    <property type="entry name" value="MRAY_2"/>
    <property type="match status" value="1"/>
</dbReference>
<reference evidence="15 16" key="1">
    <citation type="submission" date="2018-12" db="EMBL/GenBank/DDBJ databases">
        <title>Rubrispira sanarue gen. nov., sp., nov., a member of the order Silvanigrellales, isolated from a brackish lake in Hamamatsu Japan.</title>
        <authorList>
            <person name="Maejima Y."/>
            <person name="Iino T."/>
            <person name="Muraguchi Y."/>
            <person name="Fukuda K."/>
            <person name="Nojiri H."/>
            <person name="Ohkuma M."/>
            <person name="Moriuchi R."/>
            <person name="Dohra H."/>
            <person name="Kimbara K."/>
            <person name="Shintani M."/>
        </authorList>
    </citation>
    <scope>NUCLEOTIDE SEQUENCE [LARGE SCALE GENOMIC DNA]</scope>
    <source>
        <strain evidence="15 16">RF1110005</strain>
    </source>
</reference>
<dbReference type="Pfam" id="PF10555">
    <property type="entry name" value="MraY_sig1"/>
    <property type="match status" value="1"/>
</dbReference>
<dbReference type="GO" id="GO:0051992">
    <property type="term" value="F:UDP-N-acetylmuramoyl-L-alanyl-D-glutamyl-meso-2,6-diaminopimelyl-D-alanyl-D-alanine:undecaprenyl-phosphate transferase activity"/>
    <property type="evidence" value="ECO:0007669"/>
    <property type="project" value="RHEA"/>
</dbReference>
<dbReference type="EC" id="2.7.8.13" evidence="12 13"/>
<dbReference type="RefSeq" id="WP_130605404.1">
    <property type="nucleotide sequence ID" value="NZ_AP019368.1"/>
</dbReference>
<dbReference type="GO" id="GO:0051301">
    <property type="term" value="P:cell division"/>
    <property type="evidence" value="ECO:0007669"/>
    <property type="project" value="UniProtKB-KW"/>
</dbReference>
<feature type="binding site" evidence="14">
    <location>
        <position position="203"/>
    </location>
    <ligand>
        <name>Mg(2+)</name>
        <dbReference type="ChEBI" id="CHEBI:18420"/>
    </ligand>
</feature>
<dbReference type="GO" id="GO:0008963">
    <property type="term" value="F:phospho-N-acetylmuramoyl-pentapeptide-transferase activity"/>
    <property type="evidence" value="ECO:0007669"/>
    <property type="project" value="UniProtKB-UniRule"/>
</dbReference>
<evidence type="ECO:0000256" key="7">
    <source>
        <dbReference type="ARBA" id="ARBA00022984"/>
    </source>
</evidence>
<organism evidence="15 16">
    <name type="scientific">Fluviispira sanaruensis</name>
    <dbReference type="NCBI Taxonomy" id="2493639"/>
    <lineage>
        <taxon>Bacteria</taxon>
        <taxon>Pseudomonadati</taxon>
        <taxon>Bdellovibrionota</taxon>
        <taxon>Oligoflexia</taxon>
        <taxon>Silvanigrellales</taxon>
        <taxon>Silvanigrellaceae</taxon>
        <taxon>Fluviispira</taxon>
    </lineage>
</organism>
<comment type="pathway">
    <text evidence="12">Cell wall biogenesis; peptidoglycan biosynthesis.</text>
</comment>
<feature type="transmembrane region" description="Helical" evidence="12">
    <location>
        <begin position="138"/>
        <end position="159"/>
    </location>
</feature>
<dbReference type="UniPathway" id="UPA00219"/>
<evidence type="ECO:0000256" key="14">
    <source>
        <dbReference type="PIRSR" id="PIRSR600715-1"/>
    </source>
</evidence>
<evidence type="ECO:0000313" key="15">
    <source>
        <dbReference type="EMBL" id="BBH51652.1"/>
    </source>
</evidence>
<evidence type="ECO:0000256" key="1">
    <source>
        <dbReference type="ARBA" id="ARBA00004141"/>
    </source>
</evidence>
<evidence type="ECO:0000256" key="12">
    <source>
        <dbReference type="HAMAP-Rule" id="MF_00038"/>
    </source>
</evidence>
<name>A0A4P2VS88_FLUSA</name>
<evidence type="ECO:0000256" key="2">
    <source>
        <dbReference type="ARBA" id="ARBA00005583"/>
    </source>
</evidence>
<accession>A0A4P2VS88</accession>
<keyword evidence="12 14" id="KW-0460">Magnesium</keyword>
<dbReference type="AlphaFoldDB" id="A0A4P2VS88"/>
<feature type="transmembrane region" description="Helical" evidence="12">
    <location>
        <begin position="76"/>
        <end position="94"/>
    </location>
</feature>
<keyword evidence="7 12" id="KW-0573">Peptidoglycan synthesis</keyword>
<keyword evidence="12 14" id="KW-0479">Metal-binding</keyword>
<dbReference type="Proteomes" id="UP000291236">
    <property type="component" value="Chromosome"/>
</dbReference>
<dbReference type="CDD" id="cd06852">
    <property type="entry name" value="GT_MraY"/>
    <property type="match status" value="1"/>
</dbReference>
<dbReference type="InterPro" id="IPR000715">
    <property type="entry name" value="Glycosyl_transferase_4"/>
</dbReference>
<dbReference type="OrthoDB" id="5289967at2"/>
<comment type="subcellular location">
    <subcellularLocation>
        <location evidence="12">Cell membrane</location>
        <topology evidence="12">Multi-pass membrane protein</topology>
    </subcellularLocation>
    <subcellularLocation>
        <location evidence="1">Membrane</location>
        <topology evidence="1">Multi-pass membrane protein</topology>
    </subcellularLocation>
</comment>
<feature type="transmembrane region" description="Helical" evidence="12">
    <location>
        <begin position="250"/>
        <end position="267"/>
    </location>
</feature>
<dbReference type="KEGG" id="sbf:JCM31447_00690"/>
<evidence type="ECO:0000256" key="5">
    <source>
        <dbReference type="ARBA" id="ARBA00022692"/>
    </source>
</evidence>
<keyword evidence="3 12" id="KW-0132">Cell division</keyword>
<feature type="transmembrane region" description="Helical" evidence="12">
    <location>
        <begin position="179"/>
        <end position="198"/>
    </location>
</feature>
<evidence type="ECO:0000256" key="4">
    <source>
        <dbReference type="ARBA" id="ARBA00022679"/>
    </source>
</evidence>
<dbReference type="PANTHER" id="PTHR22926:SF5">
    <property type="entry name" value="PHOSPHO-N-ACETYLMURAMOYL-PENTAPEPTIDE-TRANSFERASE HOMOLOG"/>
    <property type="match status" value="1"/>
</dbReference>
<keyword evidence="5 12" id="KW-0812">Transmembrane</keyword>
<dbReference type="GO" id="GO:0009252">
    <property type="term" value="P:peptidoglycan biosynthetic process"/>
    <property type="evidence" value="ECO:0007669"/>
    <property type="project" value="UniProtKB-UniRule"/>
</dbReference>
<feature type="transmembrane region" description="Helical" evidence="12">
    <location>
        <begin position="300"/>
        <end position="322"/>
    </location>
</feature>
<evidence type="ECO:0000256" key="9">
    <source>
        <dbReference type="ARBA" id="ARBA00023136"/>
    </source>
</evidence>
<keyword evidence="8 12" id="KW-1133">Transmembrane helix</keyword>
<feature type="transmembrane region" description="Helical" evidence="12">
    <location>
        <begin position="100"/>
        <end position="117"/>
    </location>
</feature>
<sequence length="371" mass="40583">MIYILINKLIMLSPKFSGLKAFSYLSSRAILALITSIIISMILYPKAIKILRSLKAGQPIRELGLEEQMQKKGTPTMGGIVIIFATLFSALLWMDPTNRHFITLFIISVGFGFIGFLDDYLKITKKNTDGLSSKKKMLGLLFFGGLAIAWHLWAAGHLVNPKSISMNPTFVNIPFLKNMVIQMGILYAPFAIIVIVGSSNAVNLTDGLDGLAIGPVITCALTLTILSYVTGNVIISKYLYYHSIAGSGEISIFLSGLIGSSIGFLWYNTFPAQIFMGDSGALALGGILGTVAVITGHEILLVLMGGVFVAEALSVIIQVASFKTRGKRVFRMAPVHHHYQKKGWPEQKITVRIWIISFILALLSILTLKLR</sequence>
<dbReference type="InterPro" id="IPR003524">
    <property type="entry name" value="PNAcMuramoyl-5peptid_Trfase"/>
</dbReference>
<proteinExistence type="inferred from homology"/>
<comment type="similarity">
    <text evidence="2 12">Belongs to the glycosyltransferase 4 family. MraY subfamily.</text>
</comment>
<evidence type="ECO:0000256" key="10">
    <source>
        <dbReference type="ARBA" id="ARBA00023306"/>
    </source>
</evidence>
<keyword evidence="9 12" id="KW-0472">Membrane</keyword>
<feature type="transmembrane region" description="Helical" evidence="12">
    <location>
        <begin position="210"/>
        <end position="230"/>
    </location>
</feature>
<comment type="function">
    <text evidence="12">Catalyzes the initial step of the lipid cycle reactions in the biosynthesis of the cell wall peptidoglycan: transfers peptidoglycan precursor phospho-MurNAc-pentapeptide from UDP-MurNAc-pentapeptide onto the lipid carrier undecaprenyl phosphate, yielding undecaprenyl-pyrophosphoryl-MurNAc-pentapeptide, known as lipid I.</text>
</comment>
<keyword evidence="6 12" id="KW-0133">Cell shape</keyword>
<keyword evidence="11 12" id="KW-0961">Cell wall biogenesis/degradation</keyword>
<comment type="cofactor">
    <cofactor evidence="12 14">
        <name>Mg(2+)</name>
        <dbReference type="ChEBI" id="CHEBI:18420"/>
    </cofactor>
</comment>
<evidence type="ECO:0000256" key="6">
    <source>
        <dbReference type="ARBA" id="ARBA00022960"/>
    </source>
</evidence>
<evidence type="ECO:0000256" key="13">
    <source>
        <dbReference type="NCBIfam" id="TIGR00445"/>
    </source>
</evidence>
<protein>
    <recommendedName>
        <fullName evidence="12 13">Phospho-N-acetylmuramoyl-pentapeptide-transferase</fullName>
        <ecNumber evidence="12 13">2.7.8.13</ecNumber>
    </recommendedName>
    <alternativeName>
        <fullName evidence="12">UDP-MurNAc-pentapeptide phosphotransferase</fullName>
    </alternativeName>
</protein>
<dbReference type="HAMAP" id="MF_00038">
    <property type="entry name" value="MraY"/>
    <property type="match status" value="1"/>
</dbReference>
<feature type="binding site" evidence="14">
    <location>
        <position position="278"/>
    </location>
    <ligand>
        <name>Mg(2+)</name>
        <dbReference type="ChEBI" id="CHEBI:18420"/>
    </ligand>
</feature>
<feature type="transmembrane region" description="Helical" evidence="12">
    <location>
        <begin position="349"/>
        <end position="368"/>
    </location>
</feature>
<dbReference type="GO" id="GO:0008360">
    <property type="term" value="P:regulation of cell shape"/>
    <property type="evidence" value="ECO:0007669"/>
    <property type="project" value="UniProtKB-KW"/>
</dbReference>
<dbReference type="GO" id="GO:0005886">
    <property type="term" value="C:plasma membrane"/>
    <property type="evidence" value="ECO:0007669"/>
    <property type="project" value="UniProtKB-SubCell"/>
</dbReference>
<evidence type="ECO:0000313" key="16">
    <source>
        <dbReference type="Proteomes" id="UP000291236"/>
    </source>
</evidence>
<feature type="transmembrane region" description="Helical" evidence="12">
    <location>
        <begin position="274"/>
        <end position="294"/>
    </location>
</feature>
<dbReference type="InterPro" id="IPR018480">
    <property type="entry name" value="PNAcMuramoyl-5peptid_Trfase_CS"/>
</dbReference>
<dbReference type="GO" id="GO:0046872">
    <property type="term" value="F:metal ion binding"/>
    <property type="evidence" value="ECO:0007669"/>
    <property type="project" value="UniProtKB-KW"/>
</dbReference>
<comment type="catalytic activity">
    <reaction evidence="12">
        <text>UDP-N-acetyl-alpha-D-muramoyl-L-alanyl-gamma-D-glutamyl-meso-2,6-diaminopimeloyl-D-alanyl-D-alanine + di-trans,octa-cis-undecaprenyl phosphate = di-trans,octa-cis-undecaprenyl diphospho-N-acetyl-alpha-D-muramoyl-L-alanyl-D-glutamyl-meso-2,6-diaminopimeloyl-D-alanyl-D-alanine + UMP</text>
        <dbReference type="Rhea" id="RHEA:28386"/>
        <dbReference type="ChEBI" id="CHEBI:57865"/>
        <dbReference type="ChEBI" id="CHEBI:60392"/>
        <dbReference type="ChEBI" id="CHEBI:61386"/>
        <dbReference type="ChEBI" id="CHEBI:61387"/>
        <dbReference type="EC" id="2.7.8.13"/>
    </reaction>
</comment>
<dbReference type="NCBIfam" id="TIGR00445">
    <property type="entry name" value="mraY"/>
    <property type="match status" value="1"/>
</dbReference>
<feature type="transmembrane region" description="Helical" evidence="12">
    <location>
        <begin position="21"/>
        <end position="44"/>
    </location>
</feature>
<dbReference type="Pfam" id="PF00953">
    <property type="entry name" value="Glycos_transf_4"/>
    <property type="match status" value="1"/>
</dbReference>
<keyword evidence="10 12" id="KW-0131">Cell cycle</keyword>
<evidence type="ECO:0000256" key="8">
    <source>
        <dbReference type="ARBA" id="ARBA00022989"/>
    </source>
</evidence>
<dbReference type="PANTHER" id="PTHR22926">
    <property type="entry name" value="PHOSPHO-N-ACETYLMURAMOYL-PENTAPEPTIDE-TRANSFERASE"/>
    <property type="match status" value="1"/>
</dbReference>
<keyword evidence="12" id="KW-1003">Cell membrane</keyword>